<sequence>MKLIKRSNNTQTDDTQTLGLSRRAFMRNSSIAATGAVAGASLFSATMMKKAKAETVDPMAKTEVKRTICSHCSVGCGIYAEVQNGVWTGQEPAFDHPFNAGGHCAKGAALREHGHGERRLKYPMKLENGKWVKMSWDQALDEISQQVLKIRDESGPDSVYWLGSAKHSNEQAYLFRKMASIWGTNNVDHQARICHSTTVAGVANTWGYGAMTNSFNDMHNCKSILFVGSNPAEAHPVAMQHILIAKEKSNCKIVVADPRRTRTAAKSDHYVSLRPGTDVAFIWGILWHVFANKWEDKQFIQQRVFGMDEIRQEVAKWAPQEVERVTGVSEEDMYKTAKLLSENRPGCVVWCMGGTQHTTGNNNTRAYCVLELALGNLGVSGGGANIFRGHDNVQGATDLGVLSHTLPGYYGLAEGAWKHWARVWDIDYEWLKNRFDSGEYRGTNPMLNMGIPVSRWIDGVLENKNNIEQKDNIRAMFYWGHAVNSQTRGVEMKTAMQKLDMMVIVDPYPTVAAIMNDRTDGIYLLPATTQFETYGSVTASNRSIQWRDKVIEPLFDSKPDHEIMYLLSKKLGIDEPLFKHIKVVDNQPVIEDITREFNRGMWTVGYTGQSPERLKQHQLNWHTFHKTTLEAEGGPVNGETYGLPWPCWGTPEMKHPGTHILYDTSKPVAQGGGTFRARYGVEFEGKNLLAEDSYSQGSEIKDGYPEFSDKLLKHLGWWNDLTPQEQKEAEGKNWKTDLSGGIQRVAIKHGCIPFGNAKARAIVWTFPDRVPLHREPLYTPRRDLVTDYPTWDDSESIYRLPTLYKSIQQQDKTGQYPIILTSGRLVEYEGGGDESRSNPWLAELQQEMFVEVNPKDANDLGFQDGDMVWVEGAEQGKIKVKAMVTRRVKPGLAFIPFHFGGHFEGQDLRSKYPEGTDPYVLGESANIAMTYGYDPTTQMQETKVTLCNIRKA</sequence>
<dbReference type="EMBL" id="FNDD01000005">
    <property type="protein sequence ID" value="SDG94016.1"/>
    <property type="molecule type" value="Genomic_DNA"/>
</dbReference>
<proteinExistence type="inferred from homology"/>
<evidence type="ECO:0000256" key="1">
    <source>
        <dbReference type="ARBA" id="ARBA00001942"/>
    </source>
</evidence>
<evidence type="ECO:0000256" key="3">
    <source>
        <dbReference type="ARBA" id="ARBA00004196"/>
    </source>
</evidence>
<feature type="domain" description="4Fe-4S Mo/W bis-MGD-type" evidence="12">
    <location>
        <begin position="62"/>
        <end position="118"/>
    </location>
</feature>
<keyword evidence="14" id="KW-1185">Reference proteome</keyword>
<evidence type="ECO:0000256" key="8">
    <source>
        <dbReference type="ARBA" id="ARBA00022729"/>
    </source>
</evidence>
<comment type="cofactor">
    <cofactor evidence="1">
        <name>Mo-bis(molybdopterin guanine dinucleotide)</name>
        <dbReference type="ChEBI" id="CHEBI:60539"/>
    </cofactor>
</comment>
<dbReference type="GO" id="GO:0030313">
    <property type="term" value="C:cell envelope"/>
    <property type="evidence" value="ECO:0007669"/>
    <property type="project" value="UniProtKB-SubCell"/>
</dbReference>
<evidence type="ECO:0000256" key="9">
    <source>
        <dbReference type="ARBA" id="ARBA00023002"/>
    </source>
</evidence>
<dbReference type="GO" id="GO:0043546">
    <property type="term" value="F:molybdopterin cofactor binding"/>
    <property type="evidence" value="ECO:0007669"/>
    <property type="project" value="InterPro"/>
</dbReference>
<dbReference type="Proteomes" id="UP000198854">
    <property type="component" value="Unassembled WGS sequence"/>
</dbReference>
<dbReference type="FunFam" id="2.20.25.90:FF:000006">
    <property type="entry name" value="Formate dehydrogenase alpha subunit"/>
    <property type="match status" value="1"/>
</dbReference>
<dbReference type="InterPro" id="IPR006311">
    <property type="entry name" value="TAT_signal"/>
</dbReference>
<dbReference type="InterPro" id="IPR027467">
    <property type="entry name" value="MopterinOxRdtase_cofactor_BS"/>
</dbReference>
<evidence type="ECO:0000256" key="11">
    <source>
        <dbReference type="ARBA" id="ARBA00023014"/>
    </source>
</evidence>
<organism evidence="13 14">
    <name type="scientific">Vibrio xiamenensis</name>
    <dbReference type="NCBI Taxonomy" id="861298"/>
    <lineage>
        <taxon>Bacteria</taxon>
        <taxon>Pseudomonadati</taxon>
        <taxon>Pseudomonadota</taxon>
        <taxon>Gammaproteobacteria</taxon>
        <taxon>Vibrionales</taxon>
        <taxon>Vibrionaceae</taxon>
        <taxon>Vibrio</taxon>
    </lineage>
</organism>
<evidence type="ECO:0000256" key="10">
    <source>
        <dbReference type="ARBA" id="ARBA00023004"/>
    </source>
</evidence>
<dbReference type="InterPro" id="IPR006963">
    <property type="entry name" value="Mopterin_OxRdtase_4Fe-4S_dom"/>
</dbReference>
<dbReference type="InterPro" id="IPR009010">
    <property type="entry name" value="Asp_de-COase-like_dom_sf"/>
</dbReference>
<dbReference type="PANTHER" id="PTHR43598">
    <property type="entry name" value="TUNGSTEN-CONTAINING FORMYLMETHANOFURAN DEHYDROGENASE 2 SUBUNIT B"/>
    <property type="match status" value="1"/>
</dbReference>
<dbReference type="GO" id="GO:0051539">
    <property type="term" value="F:4 iron, 4 sulfur cluster binding"/>
    <property type="evidence" value="ECO:0007669"/>
    <property type="project" value="UniProtKB-KW"/>
</dbReference>
<evidence type="ECO:0000256" key="2">
    <source>
        <dbReference type="ARBA" id="ARBA00001966"/>
    </source>
</evidence>
<dbReference type="Pfam" id="PF00384">
    <property type="entry name" value="Molybdopterin"/>
    <property type="match status" value="1"/>
</dbReference>
<dbReference type="GO" id="GO:0009055">
    <property type="term" value="F:electron transfer activity"/>
    <property type="evidence" value="ECO:0007669"/>
    <property type="project" value="TreeGrafter"/>
</dbReference>
<dbReference type="FunFam" id="3.40.228.10:FF:000002">
    <property type="entry name" value="Formate dehydrogenase subunit alpha"/>
    <property type="match status" value="1"/>
</dbReference>
<keyword evidence="9" id="KW-0560">Oxidoreductase</keyword>
<dbReference type="CDD" id="cd02792">
    <property type="entry name" value="MopB_CT_Formate-Dh-Na-like"/>
    <property type="match status" value="1"/>
</dbReference>
<dbReference type="InterPro" id="IPR006656">
    <property type="entry name" value="Mopterin_OxRdtase"/>
</dbReference>
<comment type="subcellular location">
    <subcellularLocation>
        <location evidence="3">Cell envelope</location>
    </subcellularLocation>
</comment>
<dbReference type="Gene3D" id="2.40.40.20">
    <property type="match status" value="1"/>
</dbReference>
<dbReference type="GO" id="GO:0016491">
    <property type="term" value="F:oxidoreductase activity"/>
    <property type="evidence" value="ECO:0007669"/>
    <property type="project" value="UniProtKB-KW"/>
</dbReference>
<dbReference type="SUPFAM" id="SSF53706">
    <property type="entry name" value="Formate dehydrogenase/DMSO reductase, domains 1-3"/>
    <property type="match status" value="1"/>
</dbReference>
<keyword evidence="10" id="KW-0408">Iron</keyword>
<gene>
    <name evidence="13" type="ORF">SAMN04488136_10542</name>
</gene>
<dbReference type="STRING" id="861298.SAMN04488136_10542"/>
<dbReference type="Gene3D" id="3.40.50.740">
    <property type="match status" value="1"/>
</dbReference>
<dbReference type="Gene3D" id="2.20.25.90">
    <property type="entry name" value="ADC-like domains"/>
    <property type="match status" value="1"/>
</dbReference>
<accession>A0A1G7YCG8</accession>
<keyword evidence="6" id="KW-0500">Molybdenum</keyword>
<comment type="similarity">
    <text evidence="4">Belongs to the prokaryotic molybdopterin-containing oxidoreductase family.</text>
</comment>
<dbReference type="InterPro" id="IPR006657">
    <property type="entry name" value="MoPterin_dinucl-bd_dom"/>
</dbReference>
<dbReference type="Pfam" id="PF04879">
    <property type="entry name" value="Molybdop_Fe4S4"/>
    <property type="match status" value="1"/>
</dbReference>
<evidence type="ECO:0000256" key="4">
    <source>
        <dbReference type="ARBA" id="ARBA00010312"/>
    </source>
</evidence>
<dbReference type="PROSITE" id="PS51318">
    <property type="entry name" value="TAT"/>
    <property type="match status" value="1"/>
</dbReference>
<evidence type="ECO:0000256" key="6">
    <source>
        <dbReference type="ARBA" id="ARBA00022505"/>
    </source>
</evidence>
<keyword evidence="11" id="KW-0411">Iron-sulfur</keyword>
<dbReference type="RefSeq" id="WP_093270703.1">
    <property type="nucleotide sequence ID" value="NZ_FNDD01000005.1"/>
</dbReference>
<dbReference type="Pfam" id="PF01568">
    <property type="entry name" value="Molydop_binding"/>
    <property type="match status" value="1"/>
</dbReference>
<dbReference type="SMART" id="SM00926">
    <property type="entry name" value="Molybdop_Fe4S4"/>
    <property type="match status" value="1"/>
</dbReference>
<protein>
    <submittedName>
        <fullName evidence="13">Formate dehydrogenase alpha subunit</fullName>
    </submittedName>
</protein>
<name>A0A1G7YCG8_9VIBR</name>
<keyword evidence="5" id="KW-0004">4Fe-4S</keyword>
<evidence type="ECO:0000313" key="13">
    <source>
        <dbReference type="EMBL" id="SDG94016.1"/>
    </source>
</evidence>
<evidence type="ECO:0000256" key="7">
    <source>
        <dbReference type="ARBA" id="ARBA00022723"/>
    </source>
</evidence>
<comment type="cofactor">
    <cofactor evidence="2">
        <name>[4Fe-4S] cluster</name>
        <dbReference type="ChEBI" id="CHEBI:49883"/>
    </cofactor>
</comment>
<dbReference type="GO" id="GO:0009061">
    <property type="term" value="P:anaerobic respiration"/>
    <property type="evidence" value="ECO:0007669"/>
    <property type="project" value="TreeGrafter"/>
</dbReference>
<dbReference type="GO" id="GO:0030151">
    <property type="term" value="F:molybdenum ion binding"/>
    <property type="evidence" value="ECO:0007669"/>
    <property type="project" value="TreeGrafter"/>
</dbReference>
<evidence type="ECO:0000259" key="12">
    <source>
        <dbReference type="PROSITE" id="PS51669"/>
    </source>
</evidence>
<dbReference type="FunFam" id="2.40.40.20:FF:000013">
    <property type="entry name" value="Dimethyl sulfoxide reductase subunit A"/>
    <property type="match status" value="1"/>
</dbReference>
<dbReference type="PIRSF" id="PIRSF036643">
    <property type="entry name" value="FDH_alpha"/>
    <property type="match status" value="1"/>
</dbReference>
<keyword evidence="8" id="KW-0732">Signal</keyword>
<dbReference type="PROSITE" id="PS51669">
    <property type="entry name" value="4FE4S_MOW_BIS_MGD"/>
    <property type="match status" value="1"/>
</dbReference>
<dbReference type="AlphaFoldDB" id="A0A1G7YCG8"/>
<dbReference type="PROSITE" id="PS00551">
    <property type="entry name" value="MOLYBDOPTERIN_PROK_1"/>
    <property type="match status" value="1"/>
</dbReference>
<evidence type="ECO:0000313" key="14">
    <source>
        <dbReference type="Proteomes" id="UP000198854"/>
    </source>
</evidence>
<dbReference type="SUPFAM" id="SSF50692">
    <property type="entry name" value="ADC-like"/>
    <property type="match status" value="1"/>
</dbReference>
<evidence type="ECO:0000256" key="5">
    <source>
        <dbReference type="ARBA" id="ARBA00022485"/>
    </source>
</evidence>
<dbReference type="OrthoDB" id="9810782at2"/>
<dbReference type="Gene3D" id="3.40.228.10">
    <property type="entry name" value="Dimethylsulfoxide Reductase, domain 2"/>
    <property type="match status" value="1"/>
</dbReference>
<keyword evidence="7" id="KW-0479">Metal-binding</keyword>
<dbReference type="PANTHER" id="PTHR43598:SF1">
    <property type="entry name" value="FORMATE DEHYDROGENASE-O MAJOR SUBUNIT"/>
    <property type="match status" value="1"/>
</dbReference>
<reference evidence="13 14" key="1">
    <citation type="submission" date="2016-10" db="EMBL/GenBank/DDBJ databases">
        <authorList>
            <person name="de Groot N.N."/>
        </authorList>
    </citation>
    <scope>NUCLEOTIDE SEQUENCE [LARGE SCALE GENOMIC DNA]</scope>
    <source>
        <strain evidence="13 14">CGMCC 1.10228</strain>
    </source>
</reference>